<proteinExistence type="inferred from homology"/>
<dbReference type="GO" id="GO:0032259">
    <property type="term" value="P:methylation"/>
    <property type="evidence" value="ECO:0007669"/>
    <property type="project" value="UniProtKB-KW"/>
</dbReference>
<keyword evidence="6" id="KW-1185">Reference proteome</keyword>
<dbReference type="InterPro" id="IPR051052">
    <property type="entry name" value="Diverse_substrate_MTase"/>
</dbReference>
<gene>
    <name evidence="5" type="primary">ycgJ_1</name>
    <name evidence="5" type="ORF">BN961_03593</name>
</gene>
<evidence type="ECO:0000256" key="3">
    <source>
        <dbReference type="ARBA" id="ARBA00022679"/>
    </source>
</evidence>
<evidence type="ECO:0000256" key="2">
    <source>
        <dbReference type="ARBA" id="ARBA00022603"/>
    </source>
</evidence>
<dbReference type="STRING" id="1035.BN961_03593"/>
<dbReference type="SUPFAM" id="SSF53335">
    <property type="entry name" value="S-adenosyl-L-methionine-dependent methyltransferases"/>
    <property type="match status" value="1"/>
</dbReference>
<feature type="domain" description="Methyltransferase type 11" evidence="4">
    <location>
        <begin position="51"/>
        <end position="140"/>
    </location>
</feature>
<dbReference type="RefSeq" id="WP_048757793.1">
    <property type="nucleotide sequence ID" value="NZ_CCAZ020000002.1"/>
</dbReference>
<sequence>MNDVAGPIHHAAAKGYTSKAEMYAQSRPDYPPEIVGWLQQHLGIEAGKTAVDIGAGTGKFTRYLVETGAHVIAVEPVKQMREQLAKRLPGIEVLEGIATAFPLPDNSVDALTCAQSFHWFATKATLAEFHRVLKPRGKLALVWNRRDESVPWVAQLRDILAPHEGDTPRFTAKTLSSVFPCDGFGPLHANRFPHPGHTGAPEDVIVNRFRSTSFIAALPPDEEAKVAAAIRALIASTPELAGKDSVTVPYDTVVYWSDKTG</sequence>
<dbReference type="InterPro" id="IPR013216">
    <property type="entry name" value="Methyltransf_11"/>
</dbReference>
<dbReference type="PANTHER" id="PTHR44942:SF4">
    <property type="entry name" value="METHYLTRANSFERASE TYPE 11 DOMAIN-CONTAINING PROTEIN"/>
    <property type="match status" value="1"/>
</dbReference>
<evidence type="ECO:0000313" key="6">
    <source>
        <dbReference type="Proteomes" id="UP000035762"/>
    </source>
</evidence>
<accession>A0A090MS37</accession>
<evidence type="ECO:0000256" key="1">
    <source>
        <dbReference type="ARBA" id="ARBA00008361"/>
    </source>
</evidence>
<dbReference type="EMBL" id="CCAZ020000002">
    <property type="protein sequence ID" value="CEG10156.1"/>
    <property type="molecule type" value="Genomic_DNA"/>
</dbReference>
<dbReference type="CDD" id="cd02440">
    <property type="entry name" value="AdoMet_MTases"/>
    <property type="match status" value="1"/>
</dbReference>
<dbReference type="PANTHER" id="PTHR44942">
    <property type="entry name" value="METHYLTRANSF_11 DOMAIN-CONTAINING PROTEIN"/>
    <property type="match status" value="1"/>
</dbReference>
<keyword evidence="2 5" id="KW-0489">Methyltransferase</keyword>
<dbReference type="Gene3D" id="3.40.50.150">
    <property type="entry name" value="Vaccinia Virus protein VP39"/>
    <property type="match status" value="1"/>
</dbReference>
<comment type="caution">
    <text evidence="5">The sequence shown here is derived from an EMBL/GenBank/DDBJ whole genome shotgun (WGS) entry which is preliminary data.</text>
</comment>
<dbReference type="AlphaFoldDB" id="A0A090MS37"/>
<comment type="similarity">
    <text evidence="1">Belongs to the methyltransferase superfamily.</text>
</comment>
<organism evidence="5 6">
    <name type="scientific">Afipia felis</name>
    <name type="common">Cat scratch disease bacillus</name>
    <dbReference type="NCBI Taxonomy" id="1035"/>
    <lineage>
        <taxon>Bacteria</taxon>
        <taxon>Pseudomonadati</taxon>
        <taxon>Pseudomonadota</taxon>
        <taxon>Alphaproteobacteria</taxon>
        <taxon>Hyphomicrobiales</taxon>
        <taxon>Nitrobacteraceae</taxon>
        <taxon>Afipia</taxon>
    </lineage>
</organism>
<dbReference type="GO" id="GO:0008757">
    <property type="term" value="F:S-adenosylmethionine-dependent methyltransferase activity"/>
    <property type="evidence" value="ECO:0007669"/>
    <property type="project" value="InterPro"/>
</dbReference>
<dbReference type="OrthoDB" id="9797252at2"/>
<name>A0A090MS37_AFIFE</name>
<dbReference type="Pfam" id="PF08241">
    <property type="entry name" value="Methyltransf_11"/>
    <property type="match status" value="1"/>
</dbReference>
<keyword evidence="3" id="KW-0808">Transferase</keyword>
<reference evidence="5 6" key="1">
    <citation type="journal article" date="2014" name="Genome Announc.">
        <title>Genome Sequence of Afipia felis Strain 76713, Isolated in Hospital Water Using an Amoeba Co-Culture Procedure.</title>
        <authorList>
            <person name="Benamar S."/>
            <person name="La Scola B."/>
            <person name="Croce O."/>
        </authorList>
    </citation>
    <scope>NUCLEOTIDE SEQUENCE [LARGE SCALE GENOMIC DNA]</scope>
    <source>
        <strain evidence="5 6">76713</strain>
    </source>
</reference>
<evidence type="ECO:0000259" key="4">
    <source>
        <dbReference type="Pfam" id="PF08241"/>
    </source>
</evidence>
<protein>
    <submittedName>
        <fullName evidence="5">Methyltransferase YcgJ</fullName>
    </submittedName>
</protein>
<dbReference type="Proteomes" id="UP000035762">
    <property type="component" value="Unassembled WGS sequence"/>
</dbReference>
<evidence type="ECO:0000313" key="5">
    <source>
        <dbReference type="EMBL" id="CEG10156.1"/>
    </source>
</evidence>
<dbReference type="InterPro" id="IPR029063">
    <property type="entry name" value="SAM-dependent_MTases_sf"/>
</dbReference>